<dbReference type="OrthoDB" id="9776552at2"/>
<dbReference type="AlphaFoldDB" id="A0A366XTQ4"/>
<keyword evidence="12" id="KW-1133">Transmembrane helix</keyword>
<evidence type="ECO:0000256" key="10">
    <source>
        <dbReference type="ARBA" id="ARBA00023012"/>
    </source>
</evidence>
<dbReference type="EC" id="2.7.13.3" evidence="3"/>
<keyword evidence="8" id="KW-0418">Kinase</keyword>
<evidence type="ECO:0000256" key="3">
    <source>
        <dbReference type="ARBA" id="ARBA00012438"/>
    </source>
</evidence>
<evidence type="ECO:0000259" key="14">
    <source>
        <dbReference type="PROSITE" id="PS50885"/>
    </source>
</evidence>
<evidence type="ECO:0000256" key="12">
    <source>
        <dbReference type="SAM" id="Phobius"/>
    </source>
</evidence>
<keyword evidence="5" id="KW-0597">Phosphoprotein</keyword>
<dbReference type="InterPro" id="IPR005467">
    <property type="entry name" value="His_kinase_dom"/>
</dbReference>
<dbReference type="EMBL" id="QOCW01000008">
    <property type="protein sequence ID" value="RBW69750.1"/>
    <property type="molecule type" value="Genomic_DNA"/>
</dbReference>
<evidence type="ECO:0000259" key="13">
    <source>
        <dbReference type="PROSITE" id="PS50109"/>
    </source>
</evidence>
<protein>
    <recommendedName>
        <fullName evidence="3">histidine kinase</fullName>
        <ecNumber evidence="3">2.7.13.3</ecNumber>
    </recommendedName>
</protein>
<reference evidence="15 16" key="1">
    <citation type="submission" date="2018-07" db="EMBL/GenBank/DDBJ databases">
        <title>Lottiidibacillus patelloidae gen. nov., sp. nov., isolated from the intestinal tract of a marine limpet and the reclassification of B. taeanensis BH030017T, B. algicola KMM 3737T and B. hwajinpoensis SW-72T as genus Lottiidibacillus.</title>
        <authorList>
            <person name="Liu R."/>
            <person name="Huang Z."/>
        </authorList>
    </citation>
    <scope>NUCLEOTIDE SEQUENCE [LARGE SCALE GENOMIC DNA]</scope>
    <source>
        <strain evidence="15 16">BH030017</strain>
    </source>
</reference>
<keyword evidence="7" id="KW-0547">Nucleotide-binding</keyword>
<keyword evidence="11 12" id="KW-0472">Membrane</keyword>
<dbReference type="PANTHER" id="PTHR34220:SF7">
    <property type="entry name" value="SENSOR HISTIDINE KINASE YPDA"/>
    <property type="match status" value="1"/>
</dbReference>
<dbReference type="InterPro" id="IPR003594">
    <property type="entry name" value="HATPase_dom"/>
</dbReference>
<evidence type="ECO:0000256" key="2">
    <source>
        <dbReference type="ARBA" id="ARBA00004651"/>
    </source>
</evidence>
<feature type="domain" description="Histidine kinase" evidence="13">
    <location>
        <begin position="465"/>
        <end position="574"/>
    </location>
</feature>
<comment type="caution">
    <text evidence="15">The sequence shown here is derived from an EMBL/GenBank/DDBJ whole genome shotgun (WGS) entry which is preliminary data.</text>
</comment>
<dbReference type="InterPro" id="IPR036890">
    <property type="entry name" value="HATPase_C_sf"/>
</dbReference>
<dbReference type="GO" id="GO:0005886">
    <property type="term" value="C:plasma membrane"/>
    <property type="evidence" value="ECO:0007669"/>
    <property type="project" value="UniProtKB-SubCell"/>
</dbReference>
<keyword evidence="6" id="KW-0808">Transferase</keyword>
<accession>A0A366XTQ4</accession>
<keyword evidence="9" id="KW-0067">ATP-binding</keyword>
<evidence type="ECO:0000256" key="5">
    <source>
        <dbReference type="ARBA" id="ARBA00022553"/>
    </source>
</evidence>
<keyword evidence="4" id="KW-1003">Cell membrane</keyword>
<dbReference type="Pfam" id="PF02518">
    <property type="entry name" value="HATPase_c"/>
    <property type="match status" value="1"/>
</dbReference>
<sequence>MKLLKKIGIDRTRGQIFFGFIIVMMVVLMLTIGISYLILSKVQKENAVQYIDEIGVQISGRLEALLNEVNVLTLQLATDDRIQEILENELNGPTASFDERMAMRKILINTSAYSETINEIELFSVSQSIYPVVDKSIEERVGELHVAEANTIQNVGDLVWIGRDPENPNYLIAVRQIRLEKMRYQKGGYLVVQVKPSLIEFIRKDIAEMNGSVIYLLDGENNIISTGKRNTPLLSNSDISPQKNEYVTIKKTIEAPNWTLEILMPKKEVTKGVEFLQFVLILSSILSVILFSILSYYLSLFITSPIKRLTQVMQSGKNGVLTENPDYYFNREMNQLNRMYNKMVRQINYLFKSVYEKEIMKNKSEIKALHSQINPHFLFNTLDSLYWSLIGKGEKELSKFVITLANLFRYTIQSNGQEGFVSIEEEIEQVKRYTDIMKMRFHDRLHVEIDANQNTKQYKIPKLTIQPLIENAIIHGIEPKGNSGVVKLIVKEEKGVILFIINDDGIGMKEERVKEIQMRLRNEENHKFISKGTGIGLFNIHKLIQLHYGEEFGLEINSHLNKGTTVGLRIPARS</sequence>
<evidence type="ECO:0000313" key="16">
    <source>
        <dbReference type="Proteomes" id="UP000253314"/>
    </source>
</evidence>
<dbReference type="PROSITE" id="PS50885">
    <property type="entry name" value="HAMP"/>
    <property type="match status" value="1"/>
</dbReference>
<evidence type="ECO:0000256" key="4">
    <source>
        <dbReference type="ARBA" id="ARBA00022475"/>
    </source>
</evidence>
<dbReference type="Gene3D" id="3.30.565.10">
    <property type="entry name" value="Histidine kinase-like ATPase, C-terminal domain"/>
    <property type="match status" value="1"/>
</dbReference>
<dbReference type="Gene3D" id="6.10.340.10">
    <property type="match status" value="1"/>
</dbReference>
<dbReference type="SUPFAM" id="SSF55874">
    <property type="entry name" value="ATPase domain of HSP90 chaperone/DNA topoisomerase II/histidine kinase"/>
    <property type="match status" value="1"/>
</dbReference>
<feature type="transmembrane region" description="Helical" evidence="12">
    <location>
        <begin position="275"/>
        <end position="298"/>
    </location>
</feature>
<keyword evidence="12" id="KW-0812">Transmembrane</keyword>
<evidence type="ECO:0000256" key="1">
    <source>
        <dbReference type="ARBA" id="ARBA00000085"/>
    </source>
</evidence>
<feature type="domain" description="HAMP" evidence="14">
    <location>
        <begin position="300"/>
        <end position="352"/>
    </location>
</feature>
<name>A0A366XTQ4_9BACI</name>
<dbReference type="Proteomes" id="UP000253314">
    <property type="component" value="Unassembled WGS sequence"/>
</dbReference>
<dbReference type="RefSeq" id="WP_113805833.1">
    <property type="nucleotide sequence ID" value="NZ_QOCW01000008.1"/>
</dbReference>
<dbReference type="GO" id="GO:0005524">
    <property type="term" value="F:ATP binding"/>
    <property type="evidence" value="ECO:0007669"/>
    <property type="project" value="UniProtKB-KW"/>
</dbReference>
<keyword evidence="16" id="KW-1185">Reference proteome</keyword>
<evidence type="ECO:0000256" key="7">
    <source>
        <dbReference type="ARBA" id="ARBA00022741"/>
    </source>
</evidence>
<gene>
    <name evidence="15" type="ORF">DS031_09460</name>
</gene>
<dbReference type="InterPro" id="IPR004358">
    <property type="entry name" value="Sig_transdc_His_kin-like_C"/>
</dbReference>
<evidence type="ECO:0000256" key="11">
    <source>
        <dbReference type="ARBA" id="ARBA00023136"/>
    </source>
</evidence>
<dbReference type="GO" id="GO:0000155">
    <property type="term" value="F:phosphorelay sensor kinase activity"/>
    <property type="evidence" value="ECO:0007669"/>
    <property type="project" value="InterPro"/>
</dbReference>
<dbReference type="Pfam" id="PF06580">
    <property type="entry name" value="His_kinase"/>
    <property type="match status" value="1"/>
</dbReference>
<dbReference type="PANTHER" id="PTHR34220">
    <property type="entry name" value="SENSOR HISTIDINE KINASE YPDA"/>
    <property type="match status" value="1"/>
</dbReference>
<dbReference type="PROSITE" id="PS50109">
    <property type="entry name" value="HIS_KIN"/>
    <property type="match status" value="1"/>
</dbReference>
<dbReference type="PRINTS" id="PR00344">
    <property type="entry name" value="BCTRLSENSOR"/>
</dbReference>
<comment type="catalytic activity">
    <reaction evidence="1">
        <text>ATP + protein L-histidine = ADP + protein N-phospho-L-histidine.</text>
        <dbReference type="EC" id="2.7.13.3"/>
    </reaction>
</comment>
<dbReference type="InterPro" id="IPR010559">
    <property type="entry name" value="Sig_transdc_His_kin_internal"/>
</dbReference>
<evidence type="ECO:0000256" key="8">
    <source>
        <dbReference type="ARBA" id="ARBA00022777"/>
    </source>
</evidence>
<dbReference type="InterPro" id="IPR003660">
    <property type="entry name" value="HAMP_dom"/>
</dbReference>
<feature type="transmembrane region" description="Helical" evidence="12">
    <location>
        <begin position="16"/>
        <end position="39"/>
    </location>
</feature>
<comment type="subcellular location">
    <subcellularLocation>
        <location evidence="2">Cell membrane</location>
        <topology evidence="2">Multi-pass membrane protein</topology>
    </subcellularLocation>
</comment>
<evidence type="ECO:0000256" key="6">
    <source>
        <dbReference type="ARBA" id="ARBA00022679"/>
    </source>
</evidence>
<dbReference type="SMART" id="SM00387">
    <property type="entry name" value="HATPase_c"/>
    <property type="match status" value="1"/>
</dbReference>
<dbReference type="InterPro" id="IPR050640">
    <property type="entry name" value="Bact_2-comp_sensor_kinase"/>
</dbReference>
<evidence type="ECO:0000256" key="9">
    <source>
        <dbReference type="ARBA" id="ARBA00022840"/>
    </source>
</evidence>
<keyword evidence="10" id="KW-0902">Two-component regulatory system</keyword>
<proteinExistence type="predicted"/>
<evidence type="ECO:0000313" key="15">
    <source>
        <dbReference type="EMBL" id="RBW69750.1"/>
    </source>
</evidence>
<organism evidence="15 16">
    <name type="scientific">Bacillus taeanensis</name>
    <dbReference type="NCBI Taxonomy" id="273032"/>
    <lineage>
        <taxon>Bacteria</taxon>
        <taxon>Bacillati</taxon>
        <taxon>Bacillota</taxon>
        <taxon>Bacilli</taxon>
        <taxon>Bacillales</taxon>
        <taxon>Bacillaceae</taxon>
        <taxon>Bacillus</taxon>
    </lineage>
</organism>